<dbReference type="EMBL" id="DACTUL010000002">
    <property type="protein sequence ID" value="HAT6342623.1"/>
    <property type="molecule type" value="Genomic_DNA"/>
</dbReference>
<dbReference type="AlphaFoldDB" id="A0AAD3YIR8"/>
<proteinExistence type="predicted"/>
<sequence>MPPSRSVSSNPMWKALKWFFIGWALLLILSDLQITTSLYKYEDNRVAVNFPRWQADQPWGTFEWHAGRVEAHWYGLAGRPKQVDPLL</sequence>
<reference evidence="1" key="2">
    <citation type="submission" date="2020-01" db="EMBL/GenBank/DDBJ databases">
        <authorList>
            <consortium name="NCBI Pathogen Detection Project"/>
        </authorList>
    </citation>
    <scope>NUCLEOTIDE SEQUENCE</scope>
    <source>
        <strain evidence="1">OLC2673_Aeromonas</strain>
    </source>
</reference>
<gene>
    <name evidence="1" type="ORF">JAJ28_000281</name>
</gene>
<evidence type="ECO:0000313" key="1">
    <source>
        <dbReference type="EMBL" id="HAT6342623.1"/>
    </source>
</evidence>
<accession>A0AAD3YIR8</accession>
<comment type="caution">
    <text evidence="1">The sequence shown here is derived from an EMBL/GenBank/DDBJ whole genome shotgun (WGS) entry which is preliminary data.</text>
</comment>
<dbReference type="Proteomes" id="UP000859505">
    <property type="component" value="Unassembled WGS sequence"/>
</dbReference>
<name>A0AAD3YIR8_AERHY</name>
<reference evidence="1" key="1">
    <citation type="journal article" date="2018" name="Genome Biol.">
        <title>SKESA: strategic k-mer extension for scrupulous assemblies.</title>
        <authorList>
            <person name="Souvorov A."/>
            <person name="Agarwala R."/>
            <person name="Lipman D.J."/>
        </authorList>
    </citation>
    <scope>NUCLEOTIDE SEQUENCE</scope>
    <source>
        <strain evidence="1">OLC2673_Aeromonas</strain>
    </source>
</reference>
<protein>
    <submittedName>
        <fullName evidence="1">Uncharacterized protein</fullName>
    </submittedName>
</protein>
<organism evidence="1 2">
    <name type="scientific">Aeromonas hydrophila</name>
    <dbReference type="NCBI Taxonomy" id="644"/>
    <lineage>
        <taxon>Bacteria</taxon>
        <taxon>Pseudomonadati</taxon>
        <taxon>Pseudomonadota</taxon>
        <taxon>Gammaproteobacteria</taxon>
        <taxon>Aeromonadales</taxon>
        <taxon>Aeromonadaceae</taxon>
        <taxon>Aeromonas</taxon>
    </lineage>
</organism>
<evidence type="ECO:0000313" key="2">
    <source>
        <dbReference type="Proteomes" id="UP000859505"/>
    </source>
</evidence>